<dbReference type="Proteomes" id="UP000006701">
    <property type="component" value="Unassembled WGS sequence"/>
</dbReference>
<feature type="domain" description="Large ribosomal subunit protein uL15/eL18" evidence="5">
    <location>
        <begin position="116"/>
        <end position="195"/>
    </location>
</feature>
<dbReference type="PANTHER" id="PTHR12934">
    <property type="entry name" value="50S RIBOSOMAL PROTEIN L15"/>
    <property type="match status" value="1"/>
</dbReference>
<feature type="compositionally biased region" description="Basic residues" evidence="4">
    <location>
        <begin position="71"/>
        <end position="83"/>
    </location>
</feature>
<evidence type="ECO:0000313" key="6">
    <source>
        <dbReference type="EMBL" id="EAW07652.1"/>
    </source>
</evidence>
<dbReference type="InterPro" id="IPR036227">
    <property type="entry name" value="Ribosomal_uL15/eL18_sf"/>
</dbReference>
<dbReference type="Gene3D" id="3.100.10.10">
    <property type="match status" value="1"/>
</dbReference>
<dbReference type="InterPro" id="IPR030878">
    <property type="entry name" value="Ribosomal_uL15"/>
</dbReference>
<dbReference type="GO" id="GO:0005762">
    <property type="term" value="C:mitochondrial large ribosomal subunit"/>
    <property type="evidence" value="ECO:0007669"/>
    <property type="project" value="TreeGrafter"/>
</dbReference>
<comment type="similarity">
    <text evidence="1">Belongs to the universal ribosomal protein uL15 family.</text>
</comment>
<reference evidence="6 7" key="1">
    <citation type="journal article" date="2008" name="PLoS Genet.">
        <title>Genomic islands in the pathogenic filamentous fungus Aspergillus fumigatus.</title>
        <authorList>
            <person name="Fedorova N.D."/>
            <person name="Khaldi N."/>
            <person name="Joardar V.S."/>
            <person name="Maiti R."/>
            <person name="Amedeo P."/>
            <person name="Anderson M.J."/>
            <person name="Crabtree J."/>
            <person name="Silva J.C."/>
            <person name="Badger J.H."/>
            <person name="Albarraq A."/>
            <person name="Angiuoli S."/>
            <person name="Bussey H."/>
            <person name="Bowyer P."/>
            <person name="Cotty P.J."/>
            <person name="Dyer P.S."/>
            <person name="Egan A."/>
            <person name="Galens K."/>
            <person name="Fraser-Liggett C.M."/>
            <person name="Haas B.J."/>
            <person name="Inman J.M."/>
            <person name="Kent R."/>
            <person name="Lemieux S."/>
            <person name="Malavazi I."/>
            <person name="Orvis J."/>
            <person name="Roemer T."/>
            <person name="Ronning C.M."/>
            <person name="Sundaram J.P."/>
            <person name="Sutton G."/>
            <person name="Turner G."/>
            <person name="Venter J.C."/>
            <person name="White O.R."/>
            <person name="Whitty B.R."/>
            <person name="Youngman P."/>
            <person name="Wolfe K.H."/>
            <person name="Goldman G.H."/>
            <person name="Wortman J.R."/>
            <person name="Jiang B."/>
            <person name="Denning D.W."/>
            <person name="Nierman W.C."/>
        </authorList>
    </citation>
    <scope>NUCLEOTIDE SEQUENCE [LARGE SCALE GENOMIC DNA]</scope>
    <source>
        <strain evidence="7">ATCC 1007 / CBS 513.65 / DSM 816 / NCTC 3887 / NRRL 1</strain>
    </source>
</reference>
<dbReference type="FunFam" id="3.100.10.10:FF:000011">
    <property type="entry name" value="50S ribosomal subunit protein L15"/>
    <property type="match status" value="1"/>
</dbReference>
<evidence type="ECO:0000256" key="4">
    <source>
        <dbReference type="SAM" id="MobiDB-lite"/>
    </source>
</evidence>
<keyword evidence="3" id="KW-0687">Ribonucleoprotein</keyword>
<keyword evidence="7" id="KW-1185">Reference proteome</keyword>
<accession>A1CPT1</accession>
<dbReference type="GO" id="GO:0003735">
    <property type="term" value="F:structural constituent of ribosome"/>
    <property type="evidence" value="ECO:0007669"/>
    <property type="project" value="InterPro"/>
</dbReference>
<dbReference type="KEGG" id="act:ACLA_023660"/>
<dbReference type="PANTHER" id="PTHR12934:SF11">
    <property type="entry name" value="LARGE RIBOSOMAL SUBUNIT PROTEIN UL15M"/>
    <property type="match status" value="1"/>
</dbReference>
<evidence type="ECO:0000256" key="3">
    <source>
        <dbReference type="ARBA" id="ARBA00023274"/>
    </source>
</evidence>
<dbReference type="Pfam" id="PF00828">
    <property type="entry name" value="Ribosomal_L27A"/>
    <property type="match status" value="1"/>
</dbReference>
<evidence type="ECO:0000256" key="1">
    <source>
        <dbReference type="ARBA" id="ARBA00007320"/>
    </source>
</evidence>
<feature type="region of interest" description="Disordered" evidence="4">
    <location>
        <begin position="54"/>
        <end position="92"/>
    </location>
</feature>
<gene>
    <name evidence="6" type="ORF">ACLA_023660</name>
</gene>
<dbReference type="OMA" id="VVTRYYT"/>
<dbReference type="AlphaFoldDB" id="A1CPT1"/>
<dbReference type="NCBIfam" id="TIGR01071">
    <property type="entry name" value="rplO_bact"/>
    <property type="match status" value="1"/>
</dbReference>
<dbReference type="HAMAP" id="MF_01341">
    <property type="entry name" value="Ribosomal_uL15"/>
    <property type="match status" value="1"/>
</dbReference>
<dbReference type="GO" id="GO:0006412">
    <property type="term" value="P:translation"/>
    <property type="evidence" value="ECO:0007669"/>
    <property type="project" value="InterPro"/>
</dbReference>
<dbReference type="GeneID" id="4701279"/>
<name>A1CPT1_ASPCL</name>
<proteinExistence type="inferred from homology"/>
<protein>
    <submittedName>
        <fullName evidence="6">50S ribosomal subunit protein L15</fullName>
    </submittedName>
</protein>
<sequence>MPPRLQVLPLGWQQILSKPVVSSASPLSFLLPQFQQQSRNAHILASLSDNAGAYNKRIRRGRGPASGKGKTSGRGHKGQKQHGKVPAGFNGGQTPEIVVHGERGWNNVFALDLAPANLDRIQDWIDQGRIDPTRPITIRELAQSRCIHQTKDGVKLLARGTTADANVLKQPIHIVVSRASASAIAAVEAAGGSVTTRFYTRSAIARILKRETHPFVSNAWSPQSGSDALNEAAGLEESALSEPAVMRDSGFKYRLPDPTKRRDIEYYRDPAHRGYLSHLLKPTESPSLFFRSPAERKSSAGVKKEKILPENRLW</sequence>
<dbReference type="RefSeq" id="XP_001269078.1">
    <property type="nucleotide sequence ID" value="XM_001269077.1"/>
</dbReference>
<dbReference type="OrthoDB" id="361383at2759"/>
<dbReference type="InterPro" id="IPR005749">
    <property type="entry name" value="Ribosomal_uL15_bac-type"/>
</dbReference>
<dbReference type="VEuPathDB" id="FungiDB:ACLA_023660"/>
<evidence type="ECO:0000313" key="7">
    <source>
        <dbReference type="Proteomes" id="UP000006701"/>
    </source>
</evidence>
<dbReference type="HOGENOM" id="CLU_055188_5_0_1"/>
<organism evidence="6 7">
    <name type="scientific">Aspergillus clavatus (strain ATCC 1007 / CBS 513.65 / DSM 816 / NCTC 3887 / NRRL 1 / QM 1276 / 107)</name>
    <dbReference type="NCBI Taxonomy" id="344612"/>
    <lineage>
        <taxon>Eukaryota</taxon>
        <taxon>Fungi</taxon>
        <taxon>Dikarya</taxon>
        <taxon>Ascomycota</taxon>
        <taxon>Pezizomycotina</taxon>
        <taxon>Eurotiomycetes</taxon>
        <taxon>Eurotiomycetidae</taxon>
        <taxon>Eurotiales</taxon>
        <taxon>Aspergillaceae</taxon>
        <taxon>Aspergillus</taxon>
        <taxon>Aspergillus subgen. Fumigati</taxon>
    </lineage>
</organism>
<evidence type="ECO:0000259" key="5">
    <source>
        <dbReference type="Pfam" id="PF00828"/>
    </source>
</evidence>
<keyword evidence="2" id="KW-0689">Ribosomal protein</keyword>
<dbReference type="EMBL" id="DS027059">
    <property type="protein sequence ID" value="EAW07652.1"/>
    <property type="molecule type" value="Genomic_DNA"/>
</dbReference>
<dbReference type="SUPFAM" id="SSF52080">
    <property type="entry name" value="Ribosomal proteins L15p and L18e"/>
    <property type="match status" value="1"/>
</dbReference>
<dbReference type="STRING" id="344612.A1CPT1"/>
<dbReference type="InterPro" id="IPR021131">
    <property type="entry name" value="Ribosomal_uL15/eL18"/>
</dbReference>
<dbReference type="eggNOG" id="KOG0846">
    <property type="taxonomic scope" value="Eukaryota"/>
</dbReference>
<evidence type="ECO:0000256" key="2">
    <source>
        <dbReference type="ARBA" id="ARBA00022980"/>
    </source>
</evidence>